<accession>A0A7X2H3S8</accession>
<dbReference type="InterPro" id="IPR019734">
    <property type="entry name" value="TPR_rpt"/>
</dbReference>
<dbReference type="AlphaFoldDB" id="A0A7X2H3S8"/>
<sequence>MEINNQIENALFYMGLYYFQDEEYEQAEIYFKQSLLINENQSETHLNLGI</sequence>
<dbReference type="EMBL" id="WJXB01000002">
    <property type="protein sequence ID" value="MRN53027.1"/>
    <property type="molecule type" value="Genomic_DNA"/>
</dbReference>
<proteinExistence type="predicted"/>
<evidence type="ECO:0000256" key="1">
    <source>
        <dbReference type="PROSITE-ProRule" id="PRU00339"/>
    </source>
</evidence>
<dbReference type="InterPro" id="IPR011990">
    <property type="entry name" value="TPR-like_helical_dom_sf"/>
</dbReference>
<dbReference type="PROSITE" id="PS50005">
    <property type="entry name" value="TPR"/>
    <property type="match status" value="1"/>
</dbReference>
<feature type="repeat" description="TPR" evidence="1">
    <location>
        <begin position="8"/>
        <end position="41"/>
    </location>
</feature>
<dbReference type="SUPFAM" id="SSF48452">
    <property type="entry name" value="TPR-like"/>
    <property type="match status" value="1"/>
</dbReference>
<evidence type="ECO:0000313" key="2">
    <source>
        <dbReference type="EMBL" id="MRN53027.1"/>
    </source>
</evidence>
<evidence type="ECO:0008006" key="4">
    <source>
        <dbReference type="Google" id="ProtNLM"/>
    </source>
</evidence>
<evidence type="ECO:0000313" key="3">
    <source>
        <dbReference type="Proteomes" id="UP000463051"/>
    </source>
</evidence>
<keyword evidence="1" id="KW-0802">TPR repeat</keyword>
<comment type="caution">
    <text evidence="2">The sequence shown here is derived from an EMBL/GenBank/DDBJ whole genome shotgun (WGS) entry which is preliminary data.</text>
</comment>
<keyword evidence="3" id="KW-1185">Reference proteome</keyword>
<gene>
    <name evidence="2" type="ORF">GJB61_08450</name>
</gene>
<protein>
    <recommendedName>
        <fullName evidence="4">Tetratricopeptide repeat protein</fullName>
    </recommendedName>
</protein>
<reference evidence="2 3" key="1">
    <citation type="submission" date="2019-11" db="EMBL/GenBank/DDBJ databases">
        <title>Paenibacillus monticola sp. nov., a novel PGPR strain isolated from mountain sample in China.</title>
        <authorList>
            <person name="Zhao Q."/>
            <person name="Li H.-P."/>
            <person name="Zhang J.-L."/>
        </authorList>
    </citation>
    <scope>NUCLEOTIDE SEQUENCE [LARGE SCALE GENOMIC DNA]</scope>
    <source>
        <strain evidence="2 3">LC-T2</strain>
    </source>
</reference>
<dbReference type="Proteomes" id="UP000463051">
    <property type="component" value="Unassembled WGS sequence"/>
</dbReference>
<dbReference type="Gene3D" id="1.25.40.10">
    <property type="entry name" value="Tetratricopeptide repeat domain"/>
    <property type="match status" value="1"/>
</dbReference>
<dbReference type="SMART" id="SM00028">
    <property type="entry name" value="TPR"/>
    <property type="match status" value="1"/>
</dbReference>
<organism evidence="2 3">
    <name type="scientific">Paenibacillus monticola</name>
    <dbReference type="NCBI Taxonomy" id="2666075"/>
    <lineage>
        <taxon>Bacteria</taxon>
        <taxon>Bacillati</taxon>
        <taxon>Bacillota</taxon>
        <taxon>Bacilli</taxon>
        <taxon>Bacillales</taxon>
        <taxon>Paenibacillaceae</taxon>
        <taxon>Paenibacillus</taxon>
    </lineage>
</organism>
<name>A0A7X2H3S8_9BACL</name>